<evidence type="ECO:0000256" key="2">
    <source>
        <dbReference type="SAM" id="MobiDB-lite"/>
    </source>
</evidence>
<dbReference type="InterPro" id="IPR021109">
    <property type="entry name" value="Peptidase_aspartic_dom_sf"/>
</dbReference>
<keyword evidence="3" id="KW-1185">Reference proteome</keyword>
<dbReference type="Proteomes" id="UP000818029">
    <property type="component" value="Chromosome A05"/>
</dbReference>
<feature type="coiled-coil region" evidence="1">
    <location>
        <begin position="181"/>
        <end position="208"/>
    </location>
</feature>
<dbReference type="KEGG" id="ghi:107948099"/>
<feature type="compositionally biased region" description="Basic and acidic residues" evidence="2">
    <location>
        <begin position="463"/>
        <end position="479"/>
    </location>
</feature>
<dbReference type="RefSeq" id="XP_016738055.1">
    <property type="nucleotide sequence ID" value="XM_016882566.2"/>
</dbReference>
<organism evidence="3 4">
    <name type="scientific">Gossypium hirsutum</name>
    <name type="common">Upland cotton</name>
    <name type="synonym">Gossypium mexicanum</name>
    <dbReference type="NCBI Taxonomy" id="3635"/>
    <lineage>
        <taxon>Eukaryota</taxon>
        <taxon>Viridiplantae</taxon>
        <taxon>Streptophyta</taxon>
        <taxon>Embryophyta</taxon>
        <taxon>Tracheophyta</taxon>
        <taxon>Spermatophyta</taxon>
        <taxon>Magnoliopsida</taxon>
        <taxon>eudicotyledons</taxon>
        <taxon>Gunneridae</taxon>
        <taxon>Pentapetalae</taxon>
        <taxon>rosids</taxon>
        <taxon>malvids</taxon>
        <taxon>Malvales</taxon>
        <taxon>Malvaceae</taxon>
        <taxon>Malvoideae</taxon>
        <taxon>Gossypium</taxon>
    </lineage>
</organism>
<dbReference type="PANTHER" id="PTHR33067:SF15">
    <property type="entry name" value="RNA-DIRECTED DNA POLYMERASE"/>
    <property type="match status" value="1"/>
</dbReference>
<reference evidence="4" key="2">
    <citation type="submission" date="2025-08" db="UniProtKB">
        <authorList>
            <consortium name="RefSeq"/>
        </authorList>
    </citation>
    <scope>IDENTIFICATION</scope>
</reference>
<gene>
    <name evidence="4" type="primary">LOC107948099</name>
</gene>
<dbReference type="Gene3D" id="2.40.70.10">
    <property type="entry name" value="Acid Proteases"/>
    <property type="match status" value="1"/>
</dbReference>
<name>A0A1U8NGF8_GOSHI</name>
<keyword evidence="1" id="KW-0175">Coiled coil</keyword>
<evidence type="ECO:0000313" key="4">
    <source>
        <dbReference type="RefSeq" id="XP_016738055.1"/>
    </source>
</evidence>
<dbReference type="PaxDb" id="3635-A0A1U8NGF8"/>
<feature type="region of interest" description="Disordered" evidence="2">
    <location>
        <begin position="459"/>
        <end position="479"/>
    </location>
</feature>
<dbReference type="PANTHER" id="PTHR33067">
    <property type="entry name" value="RNA-DIRECTED DNA POLYMERASE-RELATED"/>
    <property type="match status" value="1"/>
</dbReference>
<reference evidence="3" key="1">
    <citation type="journal article" date="2020" name="Nat. Genet.">
        <title>Genomic diversifications of five Gossypium allopolyploid species and their impact on cotton improvement.</title>
        <authorList>
            <person name="Chen Z.J."/>
            <person name="Sreedasyam A."/>
            <person name="Ando A."/>
            <person name="Song Q."/>
            <person name="De Santiago L.M."/>
            <person name="Hulse-Kemp A.M."/>
            <person name="Ding M."/>
            <person name="Ye W."/>
            <person name="Kirkbride R.C."/>
            <person name="Jenkins J."/>
            <person name="Plott C."/>
            <person name="Lovell J."/>
            <person name="Lin Y.M."/>
            <person name="Vaughn R."/>
            <person name="Liu B."/>
            <person name="Simpson S."/>
            <person name="Scheffler B.E."/>
            <person name="Wen L."/>
            <person name="Saski C.A."/>
            <person name="Grover C.E."/>
            <person name="Hu G."/>
            <person name="Conover J.L."/>
            <person name="Carlson J.W."/>
            <person name="Shu S."/>
            <person name="Boston L.B."/>
            <person name="Williams M."/>
            <person name="Peterson D.G."/>
            <person name="McGee K."/>
            <person name="Jones D.C."/>
            <person name="Wendel J.F."/>
            <person name="Stelly D.M."/>
            <person name="Grimwood J."/>
            <person name="Schmutz J."/>
        </authorList>
    </citation>
    <scope>NUCLEOTIDE SEQUENCE [LARGE SCALE GENOMIC DNA]</scope>
    <source>
        <strain evidence="3">cv. TM-1</strain>
    </source>
</reference>
<dbReference type="GeneID" id="107948099"/>
<proteinExistence type="predicted"/>
<evidence type="ECO:0000313" key="3">
    <source>
        <dbReference type="Proteomes" id="UP000818029"/>
    </source>
</evidence>
<sequence length="479" mass="54170">MNIRRIQEVVRKLCASCPQHGLSEQLLLQYFYEGLLPMEMKMIYAASQGALINMTPQRAKELISTMVANSQQYRPPMEPTRRVHELSTPSMVNKIDELTNVVKSMLAGKSNPTRLCGICAQPDHPMDSCLILLKDTTTQVNAVGNFQGHLKGIMIHIQYQPPKSSLQAVVKRLAVSTEKFQQKTEAQFQELDQQINKLALTVSRLENQGKLPSHTEPSPHQNASTVTIKDGTESVSITIHDHKVEQEAELVAPSELAPHKPFVVPPSYLGKLTQVKKERKEKQILEIFRKVNVGENVSAVLQRKIPPKCKDQCPLKETEVIIQLADRSRVYLEVVLEDVLVKVNELIFLADFYIINMEDDYSKNAFDILLRRPFLSTARAKIDVRSGTLMMEFNGEVVKFNVYEAMGQPSTMNLDLNTMDKLEELMTFKEPIRETVVFMEAPQFPRSQGFETGTQTVIGTFKDSNRGKGKLEQRSSKTP</sequence>
<protein>
    <submittedName>
        <fullName evidence="4">Uncharacterized protein</fullName>
    </submittedName>
</protein>
<evidence type="ECO:0000256" key="1">
    <source>
        <dbReference type="SAM" id="Coils"/>
    </source>
</evidence>
<dbReference type="AlphaFoldDB" id="A0A1U8NGF8"/>
<accession>A0A1U8NGF8</accession>